<dbReference type="Gramene" id="OE9A038942T1">
    <property type="protein sequence ID" value="OE9A038942C1"/>
    <property type="gene ID" value="OE9A038942"/>
</dbReference>
<evidence type="ECO:0000313" key="3">
    <source>
        <dbReference type="Proteomes" id="UP000594638"/>
    </source>
</evidence>
<gene>
    <name evidence="2" type="ORF">OLEA9_A038942</name>
</gene>
<evidence type="ECO:0000256" key="1">
    <source>
        <dbReference type="SAM" id="MobiDB-lite"/>
    </source>
</evidence>
<feature type="compositionally biased region" description="Low complexity" evidence="1">
    <location>
        <begin position="120"/>
        <end position="137"/>
    </location>
</feature>
<feature type="compositionally biased region" description="Basic and acidic residues" evidence="1">
    <location>
        <begin position="139"/>
        <end position="155"/>
    </location>
</feature>
<organism evidence="2 3">
    <name type="scientific">Olea europaea subsp. europaea</name>
    <dbReference type="NCBI Taxonomy" id="158383"/>
    <lineage>
        <taxon>Eukaryota</taxon>
        <taxon>Viridiplantae</taxon>
        <taxon>Streptophyta</taxon>
        <taxon>Embryophyta</taxon>
        <taxon>Tracheophyta</taxon>
        <taxon>Spermatophyta</taxon>
        <taxon>Magnoliopsida</taxon>
        <taxon>eudicotyledons</taxon>
        <taxon>Gunneridae</taxon>
        <taxon>Pentapetalae</taxon>
        <taxon>asterids</taxon>
        <taxon>lamiids</taxon>
        <taxon>Lamiales</taxon>
        <taxon>Oleaceae</taxon>
        <taxon>Oleeae</taxon>
        <taxon>Olea</taxon>
    </lineage>
</organism>
<keyword evidence="3" id="KW-1185">Reference proteome</keyword>
<evidence type="ECO:0000313" key="2">
    <source>
        <dbReference type="EMBL" id="CAA2982056.1"/>
    </source>
</evidence>
<dbReference type="EMBL" id="CACTIH010003686">
    <property type="protein sequence ID" value="CAA2982056.1"/>
    <property type="molecule type" value="Genomic_DNA"/>
</dbReference>
<name>A0A8S0RRV9_OLEEU</name>
<feature type="compositionally biased region" description="Basic residues" evidence="1">
    <location>
        <begin position="158"/>
        <end position="167"/>
    </location>
</feature>
<protein>
    <submittedName>
        <fullName evidence="2">Uncharacterized protein</fullName>
    </submittedName>
</protein>
<accession>A0A8S0RRV9</accession>
<dbReference type="Proteomes" id="UP000594638">
    <property type="component" value="Unassembled WGS sequence"/>
</dbReference>
<dbReference type="AlphaFoldDB" id="A0A8S0RRV9"/>
<comment type="caution">
    <text evidence="2">The sequence shown here is derived from an EMBL/GenBank/DDBJ whole genome shotgun (WGS) entry which is preliminary data.</text>
</comment>
<feature type="region of interest" description="Disordered" evidence="1">
    <location>
        <begin position="114"/>
        <end position="167"/>
    </location>
</feature>
<sequence length="167" mass="18190">MKMEESIVYGNEMAGINVVSPNSSSGEFISNVIPKNYNEFELGAMPWVTSVKASQGSFLAIDEFPKWEPNNSVKLEAPDAHFVPRSSISMAAADEIDNKWKGDDAVMEHIQLTSPGVTESSNGSRSTMNVSSSSSGSFGERKHPKPEARCEDDSSKIIVKHAYSKNT</sequence>
<reference evidence="2 3" key="1">
    <citation type="submission" date="2019-12" db="EMBL/GenBank/DDBJ databases">
        <authorList>
            <person name="Alioto T."/>
            <person name="Alioto T."/>
            <person name="Gomez Garrido J."/>
        </authorList>
    </citation>
    <scope>NUCLEOTIDE SEQUENCE [LARGE SCALE GENOMIC DNA]</scope>
</reference>
<proteinExistence type="predicted"/>